<accession>A0A830CM93</accession>
<feature type="region of interest" description="Disordered" evidence="1">
    <location>
        <begin position="41"/>
        <end position="96"/>
    </location>
</feature>
<reference evidence="2" key="1">
    <citation type="submission" date="2020-07" db="EMBL/GenBank/DDBJ databases">
        <title>Ethylene signaling mediates host invasion by parasitic plants.</title>
        <authorList>
            <person name="Yoshida S."/>
        </authorList>
    </citation>
    <scope>NUCLEOTIDE SEQUENCE</scope>
    <source>
        <strain evidence="2">Okayama</strain>
    </source>
</reference>
<dbReference type="AlphaFoldDB" id="A0A830CM93"/>
<evidence type="ECO:0000256" key="1">
    <source>
        <dbReference type="SAM" id="MobiDB-lite"/>
    </source>
</evidence>
<keyword evidence="3" id="KW-1185">Reference proteome</keyword>
<dbReference type="Proteomes" id="UP000653305">
    <property type="component" value="Unassembled WGS sequence"/>
</dbReference>
<sequence length="132" mass="14876">MRRVRCVRRKRSQHCGSKGSRSIFIANAHIGMGGAQKVYDEMSEREENGKQAAAQKLLDKKTQEENIHIDTRQSAKAGTSSLSPNKSPYPRSRTNREPEQFCILELYSIATMTTCSMTHEKYLSVSCGDGYK</sequence>
<evidence type="ECO:0000313" key="2">
    <source>
        <dbReference type="EMBL" id="GFQ00080.1"/>
    </source>
</evidence>
<feature type="compositionally biased region" description="Polar residues" evidence="1">
    <location>
        <begin position="74"/>
        <end position="86"/>
    </location>
</feature>
<feature type="compositionally biased region" description="Basic and acidic residues" evidence="1">
    <location>
        <begin position="57"/>
        <end position="73"/>
    </location>
</feature>
<comment type="caution">
    <text evidence="2">The sequence shown here is derived from an EMBL/GenBank/DDBJ whole genome shotgun (WGS) entry which is preliminary data.</text>
</comment>
<protein>
    <submittedName>
        <fullName evidence="2">Uncharacterized protein</fullName>
    </submittedName>
</protein>
<gene>
    <name evidence="2" type="ORF">PHJA_002152000</name>
</gene>
<evidence type="ECO:0000313" key="3">
    <source>
        <dbReference type="Proteomes" id="UP000653305"/>
    </source>
</evidence>
<name>A0A830CM93_9LAMI</name>
<dbReference type="EMBL" id="BMAC01000607">
    <property type="protein sequence ID" value="GFQ00080.1"/>
    <property type="molecule type" value="Genomic_DNA"/>
</dbReference>
<organism evidence="2 3">
    <name type="scientific">Phtheirospermum japonicum</name>
    <dbReference type="NCBI Taxonomy" id="374723"/>
    <lineage>
        <taxon>Eukaryota</taxon>
        <taxon>Viridiplantae</taxon>
        <taxon>Streptophyta</taxon>
        <taxon>Embryophyta</taxon>
        <taxon>Tracheophyta</taxon>
        <taxon>Spermatophyta</taxon>
        <taxon>Magnoliopsida</taxon>
        <taxon>eudicotyledons</taxon>
        <taxon>Gunneridae</taxon>
        <taxon>Pentapetalae</taxon>
        <taxon>asterids</taxon>
        <taxon>lamiids</taxon>
        <taxon>Lamiales</taxon>
        <taxon>Orobanchaceae</taxon>
        <taxon>Orobanchaceae incertae sedis</taxon>
        <taxon>Phtheirospermum</taxon>
    </lineage>
</organism>
<proteinExistence type="predicted"/>